<dbReference type="KEGG" id="pcot:PCOAH_00039590"/>
<reference evidence="6" key="1">
    <citation type="submission" date="2016-06" db="EMBL/GenBank/DDBJ databases">
        <title>First high quality genome sequence of Plasmodium coatneyi using continuous long reads from single molecule, real-time sequencing.</title>
        <authorList>
            <person name="Chien J.-T."/>
            <person name="Pakala S.B."/>
            <person name="Geraldo J.A."/>
            <person name="Lapp S.A."/>
            <person name="Barnwell J.W."/>
            <person name="Kissinger J.C."/>
            <person name="Galinski M.R."/>
            <person name="Humphrey J.C."/>
        </authorList>
    </citation>
    <scope>NUCLEOTIDE SEQUENCE [LARGE SCALE GENOMIC DNA]</scope>
    <source>
        <strain evidence="6">Hackeri</strain>
    </source>
</reference>
<dbReference type="GeneID" id="30910690"/>
<protein>
    <recommendedName>
        <fullName evidence="7">c-Myc-binding protein</fullName>
    </recommendedName>
</protein>
<name>A0A1B1E5E2_9APIC</name>
<accession>A0A1B1E5E2</accession>
<evidence type="ECO:0000256" key="2">
    <source>
        <dbReference type="ARBA" id="ARBA00009389"/>
    </source>
</evidence>
<dbReference type="PANTHER" id="PTHR13168:SF0">
    <property type="entry name" value="C-MYC-BINDING PROTEIN"/>
    <property type="match status" value="1"/>
</dbReference>
<dbReference type="Proteomes" id="UP000092716">
    <property type="component" value="Chromosome 12"/>
</dbReference>
<sequence>MSAHEKEFITYLEEHGVIDHISRALLELFEEKEKPKDAIKFISDHLQDVDADVPLEDLKRENSFLRQENQRLTKKFEELNDTLNKLLSSGGGGATFKDLNGCLEAGEEVSAK</sequence>
<dbReference type="AlphaFoldDB" id="A0A1B1E5E2"/>
<dbReference type="GO" id="GO:0003713">
    <property type="term" value="F:transcription coactivator activity"/>
    <property type="evidence" value="ECO:0007669"/>
    <property type="project" value="InterPro"/>
</dbReference>
<keyword evidence="6" id="KW-1185">Reference proteome</keyword>
<proteinExistence type="inferred from homology"/>
<dbReference type="GO" id="GO:0005634">
    <property type="term" value="C:nucleus"/>
    <property type="evidence" value="ECO:0007669"/>
    <property type="project" value="UniProtKB-SubCell"/>
</dbReference>
<dbReference type="PRINTS" id="PR02028">
    <property type="entry name" value="CMYCBINDINGP"/>
</dbReference>
<dbReference type="OrthoDB" id="524165at2759"/>
<dbReference type="VEuPathDB" id="PlasmoDB:PCOAH_00039590"/>
<gene>
    <name evidence="5" type="ORF">PCOAH_00039590</name>
</gene>
<comment type="similarity">
    <text evidence="2">Belongs to the AMY1 family.</text>
</comment>
<dbReference type="EMBL" id="CP016250">
    <property type="protein sequence ID" value="ANQ10215.1"/>
    <property type="molecule type" value="Genomic_DNA"/>
</dbReference>
<evidence type="ECO:0000313" key="5">
    <source>
        <dbReference type="EMBL" id="ANQ10215.1"/>
    </source>
</evidence>
<evidence type="ECO:0008006" key="7">
    <source>
        <dbReference type="Google" id="ProtNLM"/>
    </source>
</evidence>
<evidence type="ECO:0000256" key="1">
    <source>
        <dbReference type="ARBA" id="ARBA00004123"/>
    </source>
</evidence>
<dbReference type="InterPro" id="IPR026060">
    <property type="entry name" value="AMY1"/>
</dbReference>
<evidence type="ECO:0000313" key="6">
    <source>
        <dbReference type="Proteomes" id="UP000092716"/>
    </source>
</evidence>
<keyword evidence="3" id="KW-0539">Nucleus</keyword>
<evidence type="ECO:0000256" key="4">
    <source>
        <dbReference type="SAM" id="Coils"/>
    </source>
</evidence>
<comment type="subcellular location">
    <subcellularLocation>
        <location evidence="1">Nucleus</location>
    </subcellularLocation>
</comment>
<organism evidence="5 6">
    <name type="scientific">Plasmodium coatneyi</name>
    <dbReference type="NCBI Taxonomy" id="208452"/>
    <lineage>
        <taxon>Eukaryota</taxon>
        <taxon>Sar</taxon>
        <taxon>Alveolata</taxon>
        <taxon>Apicomplexa</taxon>
        <taxon>Aconoidasida</taxon>
        <taxon>Haemosporida</taxon>
        <taxon>Plasmodiidae</taxon>
        <taxon>Plasmodium</taxon>
    </lineage>
</organism>
<dbReference type="PANTHER" id="PTHR13168">
    <property type="entry name" value="ASSOCIATE OF C-MYC AMY-1"/>
    <property type="match status" value="1"/>
</dbReference>
<dbReference type="RefSeq" id="XP_019916910.1">
    <property type="nucleotide sequence ID" value="XM_020060747.1"/>
</dbReference>
<keyword evidence="4" id="KW-0175">Coiled coil</keyword>
<evidence type="ECO:0000256" key="3">
    <source>
        <dbReference type="ARBA" id="ARBA00023242"/>
    </source>
</evidence>
<feature type="coiled-coil region" evidence="4">
    <location>
        <begin position="55"/>
        <end position="89"/>
    </location>
</feature>